<reference evidence="3" key="1">
    <citation type="submission" date="2023-11" db="UniProtKB">
        <authorList>
            <consortium name="WormBaseParasite"/>
        </authorList>
    </citation>
    <scope>IDENTIFICATION</scope>
</reference>
<accession>A0AA85B0W7</accession>
<evidence type="ECO:0000313" key="2">
    <source>
        <dbReference type="Proteomes" id="UP000050791"/>
    </source>
</evidence>
<proteinExistence type="predicted"/>
<name>A0AA85B0W7_9TREM</name>
<keyword evidence="1" id="KW-0732">Signal</keyword>
<sequence length="90" mass="10181">MIIKAIVLLCLTQYLMCVVAMVSIPASANMSSDEVNEVTDMVTDDGEDYIPDDLYGNFFDNIIQIVIKRLRELFEFEEESTPSYNTTMGV</sequence>
<organism evidence="2 3">
    <name type="scientific">Schistosoma mattheei</name>
    <dbReference type="NCBI Taxonomy" id="31246"/>
    <lineage>
        <taxon>Eukaryota</taxon>
        <taxon>Metazoa</taxon>
        <taxon>Spiralia</taxon>
        <taxon>Lophotrochozoa</taxon>
        <taxon>Platyhelminthes</taxon>
        <taxon>Trematoda</taxon>
        <taxon>Digenea</taxon>
        <taxon>Strigeidida</taxon>
        <taxon>Schistosomatoidea</taxon>
        <taxon>Schistosomatidae</taxon>
        <taxon>Schistosoma</taxon>
    </lineage>
</organism>
<dbReference type="AlphaFoldDB" id="A0AA85B0W7"/>
<feature type="chain" id="PRO_5041713202" evidence="1">
    <location>
        <begin position="21"/>
        <end position="90"/>
    </location>
</feature>
<dbReference type="Proteomes" id="UP000050791">
    <property type="component" value="Unassembled WGS sequence"/>
</dbReference>
<evidence type="ECO:0000256" key="1">
    <source>
        <dbReference type="SAM" id="SignalP"/>
    </source>
</evidence>
<feature type="signal peptide" evidence="1">
    <location>
        <begin position="1"/>
        <end position="20"/>
    </location>
</feature>
<dbReference type="WBParaSite" id="SMTH1_22010.1">
    <property type="protein sequence ID" value="SMTH1_22010.1"/>
    <property type="gene ID" value="SMTH1_22010"/>
</dbReference>
<evidence type="ECO:0000313" key="3">
    <source>
        <dbReference type="WBParaSite" id="SMTH1_22010.1"/>
    </source>
</evidence>
<protein>
    <submittedName>
        <fullName evidence="3">Uncharacterized protein</fullName>
    </submittedName>
</protein>